<accession>A0AAU9CN43</accession>
<dbReference type="PROSITE" id="PS01124">
    <property type="entry name" value="HTH_ARAC_FAMILY_2"/>
    <property type="match status" value="1"/>
</dbReference>
<dbReference type="RefSeq" id="WP_338392066.1">
    <property type="nucleotide sequence ID" value="NZ_AP025314.1"/>
</dbReference>
<keyword evidence="6" id="KW-1185">Reference proteome</keyword>
<sequence>MSLKAVSTHFYPFPDGKDFILSEFNLEKACVVNESLDKHLFHIVWIREGSARYSVDFRSFEVGDETVFFLNPGQVFSVESEKVKTGYLISFSPDFHCVDTHSKSISCNGLLFRNIYELPYIRPNAKSSETFSRIVKDMKEEIGDRQEAYGDMLKSYLRQFLVVATRLKKTAEQGNSSPEEESEHVLARKFSELVEKHFRQAHSVAEYADMLDIAPKTLSKKLALLGKKSPLALIRERIILESKRMFVYTDMSVKEIAYDLGFQDPAYFTRFFRKAEGKSPQEFKKLMPLHVGANYAKP</sequence>
<evidence type="ECO:0000259" key="4">
    <source>
        <dbReference type="PROSITE" id="PS01124"/>
    </source>
</evidence>
<gene>
    <name evidence="5" type="ORF">FUAX_29480</name>
</gene>
<dbReference type="InterPro" id="IPR018060">
    <property type="entry name" value="HTH_AraC"/>
</dbReference>
<dbReference type="InterPro" id="IPR020449">
    <property type="entry name" value="Tscrpt_reg_AraC-type_HTH"/>
</dbReference>
<dbReference type="EMBL" id="AP025314">
    <property type="protein sequence ID" value="BDD10516.1"/>
    <property type="molecule type" value="Genomic_DNA"/>
</dbReference>
<dbReference type="SUPFAM" id="SSF46689">
    <property type="entry name" value="Homeodomain-like"/>
    <property type="match status" value="1"/>
</dbReference>
<dbReference type="KEGG" id="fax:FUAX_29480"/>
<dbReference type="SMART" id="SM00342">
    <property type="entry name" value="HTH_ARAC"/>
    <property type="match status" value="1"/>
</dbReference>
<dbReference type="Proteomes" id="UP001348817">
    <property type="component" value="Chromosome"/>
</dbReference>
<dbReference type="AlphaFoldDB" id="A0AAU9CN43"/>
<dbReference type="PRINTS" id="PR00032">
    <property type="entry name" value="HTHARAC"/>
</dbReference>
<name>A0AAU9CN43_9BACT</name>
<protein>
    <submittedName>
        <fullName evidence="5">AraC family transcriptional regulator</fullName>
    </submittedName>
</protein>
<dbReference type="GO" id="GO:0003700">
    <property type="term" value="F:DNA-binding transcription factor activity"/>
    <property type="evidence" value="ECO:0007669"/>
    <property type="project" value="InterPro"/>
</dbReference>
<evidence type="ECO:0000256" key="1">
    <source>
        <dbReference type="ARBA" id="ARBA00023015"/>
    </source>
</evidence>
<reference evidence="5 6" key="1">
    <citation type="submission" date="2021-12" db="EMBL/GenBank/DDBJ databases">
        <title>Genome sequencing of bacteria with rrn-lacking chromosome and rrn-plasmid.</title>
        <authorList>
            <person name="Anda M."/>
            <person name="Iwasaki W."/>
        </authorList>
    </citation>
    <scope>NUCLEOTIDE SEQUENCE [LARGE SCALE GENOMIC DNA]</scope>
    <source>
        <strain evidence="5 6">DSM 100852</strain>
    </source>
</reference>
<dbReference type="Pfam" id="PF12833">
    <property type="entry name" value="HTH_18"/>
    <property type="match status" value="1"/>
</dbReference>
<feature type="domain" description="HTH araC/xylS-type" evidence="4">
    <location>
        <begin position="188"/>
        <end position="286"/>
    </location>
</feature>
<proteinExistence type="predicted"/>
<dbReference type="InterPro" id="IPR037923">
    <property type="entry name" value="HTH-like"/>
</dbReference>
<keyword evidence="2" id="KW-0238">DNA-binding</keyword>
<organism evidence="5 6">
    <name type="scientific">Fulvitalea axinellae</name>
    <dbReference type="NCBI Taxonomy" id="1182444"/>
    <lineage>
        <taxon>Bacteria</taxon>
        <taxon>Pseudomonadati</taxon>
        <taxon>Bacteroidota</taxon>
        <taxon>Cytophagia</taxon>
        <taxon>Cytophagales</taxon>
        <taxon>Persicobacteraceae</taxon>
        <taxon>Fulvitalea</taxon>
    </lineage>
</organism>
<evidence type="ECO:0000256" key="2">
    <source>
        <dbReference type="ARBA" id="ARBA00023125"/>
    </source>
</evidence>
<dbReference type="PANTHER" id="PTHR43280">
    <property type="entry name" value="ARAC-FAMILY TRANSCRIPTIONAL REGULATOR"/>
    <property type="match status" value="1"/>
</dbReference>
<dbReference type="PANTHER" id="PTHR43280:SF32">
    <property type="entry name" value="TRANSCRIPTIONAL REGULATORY PROTEIN"/>
    <property type="match status" value="1"/>
</dbReference>
<dbReference type="Gene3D" id="1.10.10.60">
    <property type="entry name" value="Homeodomain-like"/>
    <property type="match status" value="1"/>
</dbReference>
<keyword evidence="1" id="KW-0805">Transcription regulation</keyword>
<evidence type="ECO:0000313" key="5">
    <source>
        <dbReference type="EMBL" id="BDD10516.1"/>
    </source>
</evidence>
<dbReference type="GO" id="GO:0043565">
    <property type="term" value="F:sequence-specific DNA binding"/>
    <property type="evidence" value="ECO:0007669"/>
    <property type="project" value="InterPro"/>
</dbReference>
<dbReference type="InterPro" id="IPR009057">
    <property type="entry name" value="Homeodomain-like_sf"/>
</dbReference>
<evidence type="ECO:0000256" key="3">
    <source>
        <dbReference type="ARBA" id="ARBA00023163"/>
    </source>
</evidence>
<dbReference type="SUPFAM" id="SSF51215">
    <property type="entry name" value="Regulatory protein AraC"/>
    <property type="match status" value="1"/>
</dbReference>
<evidence type="ECO:0000313" key="6">
    <source>
        <dbReference type="Proteomes" id="UP001348817"/>
    </source>
</evidence>
<keyword evidence="3" id="KW-0804">Transcription</keyword>